<proteinExistence type="predicted"/>
<sequence length="272" mass="27493">MASPFIRICVAVLVFVATIRAEQMRAFAPVTALARWEGFDRRGLFGECPAATQTLCPDHLGCCPKGAACTYSRDIPVCDESCNGGPSCPRGGCCQVGYVCGTANNFCTPAATAHPKQATEAPVTTTGSAAVITPVGAPVEVAPVSTPAEAAVESAPDTLTTTASTTTTTPKQAAHELPHETESTEPATSNASTPVVRASSSRHVAGAIATATTATAHDGSKYVGKASGSETKGASPSAQATSSGATFIFVSGTNGFLVGMVLGLVSYVVLIH</sequence>
<feature type="domain" description="C3H1-type" evidence="5">
    <location>
        <begin position="50"/>
        <end position="76"/>
    </location>
</feature>
<evidence type="ECO:0000256" key="1">
    <source>
        <dbReference type="PROSITE-ProRule" id="PRU00723"/>
    </source>
</evidence>
<feature type="compositionally biased region" description="Polar residues" evidence="2">
    <location>
        <begin position="184"/>
        <end position="199"/>
    </location>
</feature>
<evidence type="ECO:0000256" key="4">
    <source>
        <dbReference type="SAM" id="SignalP"/>
    </source>
</evidence>
<evidence type="ECO:0000256" key="2">
    <source>
        <dbReference type="SAM" id="MobiDB-lite"/>
    </source>
</evidence>
<feature type="compositionally biased region" description="Polar residues" evidence="2">
    <location>
        <begin position="228"/>
        <end position="239"/>
    </location>
</feature>
<keyword evidence="7" id="KW-1185">Reference proteome</keyword>
<feature type="zinc finger region" description="C3H1-type" evidence="1">
    <location>
        <begin position="50"/>
        <end position="76"/>
    </location>
</feature>
<feature type="region of interest" description="Disordered" evidence="2">
    <location>
        <begin position="146"/>
        <end position="199"/>
    </location>
</feature>
<comment type="caution">
    <text evidence="6">The sequence shown here is derived from an EMBL/GenBank/DDBJ whole genome shotgun (WGS) entry which is preliminary data.</text>
</comment>
<dbReference type="AlphaFoldDB" id="A0A6V8H5P1"/>
<organism evidence="6 7">
    <name type="scientific">Talaromyces pinophilus</name>
    <name type="common">Penicillium pinophilum</name>
    <dbReference type="NCBI Taxonomy" id="128442"/>
    <lineage>
        <taxon>Eukaryota</taxon>
        <taxon>Fungi</taxon>
        <taxon>Dikarya</taxon>
        <taxon>Ascomycota</taxon>
        <taxon>Pezizomycotina</taxon>
        <taxon>Eurotiomycetes</taxon>
        <taxon>Eurotiomycetidae</taxon>
        <taxon>Eurotiales</taxon>
        <taxon>Trichocomaceae</taxon>
        <taxon>Talaromyces</taxon>
        <taxon>Talaromyces sect. Talaromyces</taxon>
    </lineage>
</organism>
<keyword evidence="3" id="KW-0812">Transmembrane</keyword>
<accession>A0A6V8H5P1</accession>
<evidence type="ECO:0000313" key="6">
    <source>
        <dbReference type="EMBL" id="GAM35752.1"/>
    </source>
</evidence>
<dbReference type="EMBL" id="DF933813">
    <property type="protein sequence ID" value="GAM35752.1"/>
    <property type="molecule type" value="Genomic_DNA"/>
</dbReference>
<feature type="compositionally biased region" description="Basic and acidic residues" evidence="2">
    <location>
        <begin position="173"/>
        <end position="182"/>
    </location>
</feature>
<keyword evidence="3" id="KW-1133">Transmembrane helix</keyword>
<feature type="chain" id="PRO_5027876331" description="C3H1-type domain-containing protein" evidence="4">
    <location>
        <begin position="22"/>
        <end position="272"/>
    </location>
</feature>
<keyword evidence="1" id="KW-0863">Zinc-finger</keyword>
<keyword evidence="3" id="KW-0472">Membrane</keyword>
<protein>
    <recommendedName>
        <fullName evidence="5">C3H1-type domain-containing protein</fullName>
    </recommendedName>
</protein>
<feature type="signal peptide" evidence="4">
    <location>
        <begin position="1"/>
        <end position="21"/>
    </location>
</feature>
<evidence type="ECO:0000259" key="5">
    <source>
        <dbReference type="PROSITE" id="PS50103"/>
    </source>
</evidence>
<evidence type="ECO:0000313" key="7">
    <source>
        <dbReference type="Proteomes" id="UP000053095"/>
    </source>
</evidence>
<evidence type="ECO:0000256" key="3">
    <source>
        <dbReference type="SAM" id="Phobius"/>
    </source>
</evidence>
<dbReference type="PROSITE" id="PS50103">
    <property type="entry name" value="ZF_C3H1"/>
    <property type="match status" value="1"/>
</dbReference>
<feature type="transmembrane region" description="Helical" evidence="3">
    <location>
        <begin position="247"/>
        <end position="270"/>
    </location>
</feature>
<dbReference type="InterPro" id="IPR000571">
    <property type="entry name" value="Znf_CCCH"/>
</dbReference>
<name>A0A6V8H5P1_TALPI</name>
<gene>
    <name evidence="6" type="ORF">TCE0_017r04320</name>
</gene>
<feature type="compositionally biased region" description="Low complexity" evidence="2">
    <location>
        <begin position="158"/>
        <end position="169"/>
    </location>
</feature>
<keyword evidence="4" id="KW-0732">Signal</keyword>
<keyword evidence="1" id="KW-0479">Metal-binding</keyword>
<dbReference type="GO" id="GO:0008270">
    <property type="term" value="F:zinc ion binding"/>
    <property type="evidence" value="ECO:0007669"/>
    <property type="project" value="UniProtKB-KW"/>
</dbReference>
<keyword evidence="1" id="KW-0862">Zinc</keyword>
<reference evidence="7" key="1">
    <citation type="journal article" date="2015" name="Genome Announc.">
        <title>Draft genome sequence of Talaromyces cellulolyticus strain Y-94, a source of lignocellulosic biomass-degrading enzymes.</title>
        <authorList>
            <person name="Fujii T."/>
            <person name="Koike H."/>
            <person name="Sawayama S."/>
            <person name="Yano S."/>
            <person name="Inoue H."/>
        </authorList>
    </citation>
    <scope>NUCLEOTIDE SEQUENCE [LARGE SCALE GENOMIC DNA]</scope>
    <source>
        <strain evidence="7">Y-94</strain>
    </source>
</reference>
<feature type="region of interest" description="Disordered" evidence="2">
    <location>
        <begin position="219"/>
        <end position="239"/>
    </location>
</feature>
<dbReference type="Proteomes" id="UP000053095">
    <property type="component" value="Unassembled WGS sequence"/>
</dbReference>